<feature type="transmembrane region" description="Helical" evidence="11">
    <location>
        <begin position="112"/>
        <end position="133"/>
    </location>
</feature>
<dbReference type="AlphaFoldDB" id="A0A8C5GY64"/>
<feature type="transmembrane region" description="Helical" evidence="11">
    <location>
        <begin position="714"/>
        <end position="737"/>
    </location>
</feature>
<dbReference type="Ensembl" id="ENSGWIT00000040090.1">
    <property type="protein sequence ID" value="ENSGWIP00000036799.1"/>
    <property type="gene ID" value="ENSGWIG00000014845.1"/>
</dbReference>
<evidence type="ECO:0000256" key="9">
    <source>
        <dbReference type="ARBA" id="ARBA00023136"/>
    </source>
</evidence>
<dbReference type="FunFam" id="1.20.1560.10:FF:000015">
    <property type="entry name" value="multidrug resistance-associated protein 5 isoform X1"/>
    <property type="match status" value="1"/>
</dbReference>
<reference evidence="14" key="1">
    <citation type="submission" date="2020-06" db="EMBL/GenBank/DDBJ databases">
        <authorList>
            <consortium name="Wellcome Sanger Institute Data Sharing"/>
        </authorList>
    </citation>
    <scope>NUCLEOTIDE SEQUENCE [LARGE SCALE GENOMIC DNA]</scope>
</reference>
<dbReference type="PROSITE" id="PS50893">
    <property type="entry name" value="ABC_TRANSPORTER_2"/>
    <property type="match status" value="2"/>
</dbReference>
<dbReference type="Pfam" id="PF00005">
    <property type="entry name" value="ABC_tran"/>
    <property type="match status" value="2"/>
</dbReference>
<dbReference type="InterPro" id="IPR017871">
    <property type="entry name" value="ABC_transporter-like_CS"/>
</dbReference>
<proteinExistence type="inferred from homology"/>
<dbReference type="InterPro" id="IPR003439">
    <property type="entry name" value="ABC_transporter-like_ATP-bd"/>
</dbReference>
<dbReference type="CDD" id="cd18599">
    <property type="entry name" value="ABC_6TM_MRP5_8_9_D2"/>
    <property type="match status" value="1"/>
</dbReference>
<dbReference type="GO" id="GO:0012505">
    <property type="term" value="C:endomembrane system"/>
    <property type="evidence" value="ECO:0007669"/>
    <property type="project" value="UniProtKB-SubCell"/>
</dbReference>
<dbReference type="SUPFAM" id="SSF52540">
    <property type="entry name" value="P-loop containing nucleoside triphosphate hydrolases"/>
    <property type="match status" value="2"/>
</dbReference>
<feature type="transmembrane region" description="Helical" evidence="11">
    <location>
        <begin position="553"/>
        <end position="574"/>
    </location>
</feature>
<evidence type="ECO:0000256" key="6">
    <source>
        <dbReference type="ARBA" id="ARBA00022741"/>
    </source>
</evidence>
<accession>A0A8C5GY64</accession>
<dbReference type="InterPro" id="IPR036640">
    <property type="entry name" value="ABC1_TM_sf"/>
</dbReference>
<evidence type="ECO:0000256" key="8">
    <source>
        <dbReference type="ARBA" id="ARBA00022989"/>
    </source>
</evidence>
<evidence type="ECO:0000256" key="2">
    <source>
        <dbReference type="ARBA" id="ARBA00009726"/>
    </source>
</evidence>
<dbReference type="GO" id="GO:0140359">
    <property type="term" value="F:ABC-type transporter activity"/>
    <property type="evidence" value="ECO:0007669"/>
    <property type="project" value="InterPro"/>
</dbReference>
<evidence type="ECO:0000256" key="7">
    <source>
        <dbReference type="ARBA" id="ARBA00022840"/>
    </source>
</evidence>
<dbReference type="GO" id="GO:0005524">
    <property type="term" value="F:ATP binding"/>
    <property type="evidence" value="ECO:0007669"/>
    <property type="project" value="UniProtKB-KW"/>
</dbReference>
<evidence type="ECO:0000259" key="13">
    <source>
        <dbReference type="PROSITE" id="PS50929"/>
    </source>
</evidence>
<dbReference type="CDD" id="cd18592">
    <property type="entry name" value="ABC_6TM_MRP5_8_9_D1"/>
    <property type="match status" value="1"/>
</dbReference>
<keyword evidence="3" id="KW-0813">Transport</keyword>
<dbReference type="GO" id="GO:0016887">
    <property type="term" value="F:ATP hydrolysis activity"/>
    <property type="evidence" value="ECO:0007669"/>
    <property type="project" value="InterPro"/>
</dbReference>
<sequence length="1036" mass="114848">MTLHWLSPLALKAYKASSLSLDDVWGLSCHEASAVNCQRLEFLWHDELKRHGREGASLIRVFWRFCQTRMLVAIFSLLLTMVAGFVGPALMVRSLLEYSQSLESNVPYGLSLVAGIFLMELMRSWSLALMWAVNYRTSARLRGAALTLAFQKILRLRSTKDISPGELINICSSDGQRIYEAVSMGCLLAGGPLVGILGLSYTAYFLGPTALVGSAVFIIFYPTMMLASRLTAYFRKKCVTVTDCRVRLMNEILGCIKFIKMYCWEDAFAQNIHTVRSKERSILERAGVVQSLTVGVAPIVVVIASVCTFTLHMALGYDLTAAEMTLLEGNVAVNGGFAYVSQQAWILNDSLRENILFGNAYDSNRYSAVLEACCLLPDVAELPYGDMTEIGERGANLSGGQRQRVSMARALYSERPILLLDDPLSAVDACVGSHVFNKAILGAAKGRTVLFVTHQLQYLPQCDDVILMKDGQISEHGTHSLLMSKERDYATLFNSMQHEVRLSKADLAVDVVKVVAKSEIKKRLMKAEEKGSGAVAWSVYGAYIKAAGGHGVFVLNIILFLSTTGSIAFSNWWLSHWIGQGSGVTFIYPMHFFDTTPLGRILTRFSRDMDEVDVRLTMQAEMLLQNLTLVCFCMGMVGIIFPWFLISVLVLIRELKRLENISQSPFTSHITSSLQGLSTIHAYGRGPDFLQRYQELLDTNQASFYLFSCAMRWLAVRLDLISIALITAVALLIVFMHNQIPPAYAGLAISYAVQLTGLFQFTVRLLSETEARFTSVERINHYIKVKSEAPKRSTEMNTPAPFWPHDGKITFQDVRMCYRTDLPLVLKGVSFTIIPGETIGIVGRTGSGKSSLGVALFRLVELTGGSIIIDGINIAQIGLDDLRSKLAIIPQEPVLFIGTVRSNLDPWDQFTDSEIWEALEKTHIKDMISQLPHTLHSEVTENGDNFSVGERQLLCVARALLRNSKILILDEATAAIDTETDRLIQRTIRCAFDSCTTLVIAHRLNTVMTCSRVMVLDNGQVRTNAARLSAHSGPVG</sequence>
<dbReference type="SMART" id="SM00382">
    <property type="entry name" value="AAA"/>
    <property type="match status" value="1"/>
</dbReference>
<comment type="subcellular location">
    <subcellularLocation>
        <location evidence="1">Endomembrane system</location>
        <topology evidence="1">Multi-pass membrane protein</topology>
    </subcellularLocation>
</comment>
<dbReference type="Pfam" id="PF00664">
    <property type="entry name" value="ABC_membrane"/>
    <property type="match status" value="2"/>
</dbReference>
<keyword evidence="6" id="KW-0547">Nucleotide-binding</keyword>
<feature type="transmembrane region" description="Helical" evidence="11">
    <location>
        <begin position="627"/>
        <end position="652"/>
    </location>
</feature>
<evidence type="ECO:0000256" key="3">
    <source>
        <dbReference type="ARBA" id="ARBA00022448"/>
    </source>
</evidence>
<evidence type="ECO:0000256" key="1">
    <source>
        <dbReference type="ARBA" id="ARBA00004127"/>
    </source>
</evidence>
<evidence type="ECO:0000313" key="15">
    <source>
        <dbReference type="Proteomes" id="UP000694680"/>
    </source>
</evidence>
<protein>
    <submittedName>
        <fullName evidence="14">Uncharacterized protein</fullName>
    </submittedName>
</protein>
<organism evidence="14 15">
    <name type="scientific">Gouania willdenowi</name>
    <name type="common">Blunt-snouted clingfish</name>
    <name type="synonym">Lepadogaster willdenowi</name>
    <dbReference type="NCBI Taxonomy" id="441366"/>
    <lineage>
        <taxon>Eukaryota</taxon>
        <taxon>Metazoa</taxon>
        <taxon>Chordata</taxon>
        <taxon>Craniata</taxon>
        <taxon>Vertebrata</taxon>
        <taxon>Euteleostomi</taxon>
        <taxon>Actinopterygii</taxon>
        <taxon>Neopterygii</taxon>
        <taxon>Teleostei</taxon>
        <taxon>Neoteleostei</taxon>
        <taxon>Acanthomorphata</taxon>
        <taxon>Ovalentaria</taxon>
        <taxon>Blenniimorphae</taxon>
        <taxon>Blenniiformes</taxon>
        <taxon>Gobiesocoidei</taxon>
        <taxon>Gobiesocidae</taxon>
        <taxon>Gobiesocinae</taxon>
        <taxon>Gouania</taxon>
    </lineage>
</organism>
<dbReference type="PANTHER" id="PTHR24223">
    <property type="entry name" value="ATP-BINDING CASSETTE SUB-FAMILY C"/>
    <property type="match status" value="1"/>
</dbReference>
<evidence type="ECO:0000256" key="4">
    <source>
        <dbReference type="ARBA" id="ARBA00022692"/>
    </source>
</evidence>
<keyword evidence="7" id="KW-0067">ATP-binding</keyword>
<dbReference type="Gene3D" id="3.40.50.300">
    <property type="entry name" value="P-loop containing nucleotide triphosphate hydrolases"/>
    <property type="match status" value="2"/>
</dbReference>
<reference evidence="14" key="2">
    <citation type="submission" date="2025-08" db="UniProtKB">
        <authorList>
            <consortium name="Ensembl"/>
        </authorList>
    </citation>
    <scope>IDENTIFICATION</scope>
</reference>
<dbReference type="FunFam" id="1.20.1560.10:FF:000012">
    <property type="entry name" value="ATP binding cassette subfamily C member 5"/>
    <property type="match status" value="1"/>
</dbReference>
<dbReference type="InterPro" id="IPR003593">
    <property type="entry name" value="AAA+_ATPase"/>
</dbReference>
<dbReference type="PROSITE" id="PS00211">
    <property type="entry name" value="ABC_TRANSPORTER_1"/>
    <property type="match status" value="2"/>
</dbReference>
<keyword evidence="9 11" id="KW-0472">Membrane</keyword>
<evidence type="ECO:0000256" key="5">
    <source>
        <dbReference type="ARBA" id="ARBA00022737"/>
    </source>
</evidence>
<dbReference type="CDD" id="cd03244">
    <property type="entry name" value="ABCC_MRP_domain2"/>
    <property type="match status" value="1"/>
</dbReference>
<dbReference type="FunFam" id="3.40.50.300:FF:000074">
    <property type="entry name" value="Multidrug resistance-associated protein 5 isoform 1"/>
    <property type="match status" value="1"/>
</dbReference>
<dbReference type="InterPro" id="IPR050173">
    <property type="entry name" value="ABC_transporter_C-like"/>
</dbReference>
<keyword evidence="8 11" id="KW-1133">Transmembrane helix</keyword>
<feature type="transmembrane region" description="Helical" evidence="11">
    <location>
        <begin position="205"/>
        <end position="227"/>
    </location>
</feature>
<keyword evidence="15" id="KW-1185">Reference proteome</keyword>
<feature type="transmembrane region" description="Helical" evidence="11">
    <location>
        <begin position="70"/>
        <end position="92"/>
    </location>
</feature>
<keyword evidence="5" id="KW-0677">Repeat</keyword>
<feature type="domain" description="ABC transmembrane type-1" evidence="13">
    <location>
        <begin position="589"/>
        <end position="771"/>
    </location>
</feature>
<dbReference type="SUPFAM" id="SSF90123">
    <property type="entry name" value="ABC transporter transmembrane region"/>
    <property type="match status" value="2"/>
</dbReference>
<dbReference type="FunFam" id="3.40.50.300:FF:000997">
    <property type="entry name" value="Multidrug resistance-associated protein 1"/>
    <property type="match status" value="1"/>
</dbReference>
<evidence type="ECO:0000259" key="12">
    <source>
        <dbReference type="PROSITE" id="PS50893"/>
    </source>
</evidence>
<keyword evidence="10" id="KW-0325">Glycoprotein</keyword>
<dbReference type="PROSITE" id="PS50929">
    <property type="entry name" value="ABC_TM1F"/>
    <property type="match status" value="2"/>
</dbReference>
<feature type="domain" description="ABC transporter" evidence="12">
    <location>
        <begin position="809"/>
        <end position="1035"/>
    </location>
</feature>
<evidence type="ECO:0000313" key="14">
    <source>
        <dbReference type="Ensembl" id="ENSGWIP00000036799.1"/>
    </source>
</evidence>
<comment type="similarity">
    <text evidence="2">Belongs to the ABC transporter superfamily. ABCC family. Conjugate transporter (TC 3.A.1.208) subfamily.</text>
</comment>
<feature type="domain" description="ABC transmembrane type-1" evidence="13">
    <location>
        <begin position="71"/>
        <end position="326"/>
    </location>
</feature>
<dbReference type="InterPro" id="IPR027417">
    <property type="entry name" value="P-loop_NTPase"/>
</dbReference>
<dbReference type="Gene3D" id="1.20.1560.10">
    <property type="entry name" value="ABC transporter type 1, transmembrane domain"/>
    <property type="match status" value="2"/>
</dbReference>
<evidence type="ECO:0000256" key="11">
    <source>
        <dbReference type="SAM" id="Phobius"/>
    </source>
</evidence>
<dbReference type="GO" id="GO:0016020">
    <property type="term" value="C:membrane"/>
    <property type="evidence" value="ECO:0007669"/>
    <property type="project" value="InterPro"/>
</dbReference>
<evidence type="ECO:0000256" key="10">
    <source>
        <dbReference type="ARBA" id="ARBA00023180"/>
    </source>
</evidence>
<feature type="transmembrane region" description="Helical" evidence="11">
    <location>
        <begin position="178"/>
        <end position="199"/>
    </location>
</feature>
<feature type="domain" description="ABC transporter" evidence="12">
    <location>
        <begin position="269"/>
        <end position="495"/>
    </location>
</feature>
<dbReference type="Proteomes" id="UP000694680">
    <property type="component" value="Chromosome 10"/>
</dbReference>
<name>A0A8C5GY64_GOUWI</name>
<keyword evidence="4 11" id="KW-0812">Transmembrane</keyword>
<reference evidence="14" key="3">
    <citation type="submission" date="2025-09" db="UniProtKB">
        <authorList>
            <consortium name="Ensembl"/>
        </authorList>
    </citation>
    <scope>IDENTIFICATION</scope>
</reference>
<dbReference type="CDD" id="cd03250">
    <property type="entry name" value="ABCC_MRP_domain1"/>
    <property type="match status" value="1"/>
</dbReference>
<gene>
    <name evidence="14" type="primary">wu:fb13g09</name>
</gene>
<dbReference type="PANTHER" id="PTHR24223:SF355">
    <property type="entry name" value="MULTIDRUG RESISTANCE-ASSOCIATED PROTEIN 5"/>
    <property type="match status" value="1"/>
</dbReference>
<dbReference type="InterPro" id="IPR011527">
    <property type="entry name" value="ABC1_TM_dom"/>
</dbReference>